<dbReference type="EC" id="3.4.21.-" evidence="7"/>
<evidence type="ECO:0000313" key="12">
    <source>
        <dbReference type="EMBL" id="KYG81359.1"/>
    </source>
</evidence>
<dbReference type="Pfam" id="PF26550">
    <property type="entry name" value="Tricorn_2nd"/>
    <property type="match status" value="1"/>
</dbReference>
<evidence type="ECO:0000256" key="4">
    <source>
        <dbReference type="ARBA" id="ARBA00022670"/>
    </source>
</evidence>
<dbReference type="PANTHER" id="PTHR43253:SF1">
    <property type="entry name" value="TRICORN PROTEASE HOMOLOG 2-RELATED"/>
    <property type="match status" value="1"/>
</dbReference>
<dbReference type="Gene3D" id="2.120.10.60">
    <property type="entry name" value="Tricorn protease N-terminal domain"/>
    <property type="match status" value="1"/>
</dbReference>
<keyword evidence="3 7" id="KW-0963">Cytoplasm</keyword>
<evidence type="ECO:0000256" key="3">
    <source>
        <dbReference type="ARBA" id="ARBA00022490"/>
    </source>
</evidence>
<comment type="caution">
    <text evidence="12">The sequence shown here is derived from an EMBL/GenBank/DDBJ whole genome shotgun (WGS) entry which is preliminary data.</text>
</comment>
<feature type="chain" id="PRO_5007575056" description="Tricorn protease homolog" evidence="10">
    <location>
        <begin position="22"/>
        <end position="1037"/>
    </location>
</feature>
<dbReference type="SUPFAM" id="SSF52096">
    <property type="entry name" value="ClpP/crotonase"/>
    <property type="match status" value="1"/>
</dbReference>
<dbReference type="PANTHER" id="PTHR43253">
    <property type="entry name" value="TRICORN PROTEASE HOMOLOG 2-RELATED"/>
    <property type="match status" value="1"/>
</dbReference>
<dbReference type="Gene3D" id="2.30.42.10">
    <property type="match status" value="1"/>
</dbReference>
<keyword evidence="6 7" id="KW-0720">Serine protease</keyword>
<evidence type="ECO:0000256" key="2">
    <source>
        <dbReference type="ARBA" id="ARBA00008524"/>
    </source>
</evidence>
<keyword evidence="13" id="KW-1185">Reference proteome</keyword>
<dbReference type="InterPro" id="IPR028204">
    <property type="entry name" value="Tricorn_C1"/>
</dbReference>
<dbReference type="OrthoDB" id="9815657at2"/>
<dbReference type="GO" id="GO:0005737">
    <property type="term" value="C:cytoplasm"/>
    <property type="evidence" value="ECO:0007669"/>
    <property type="project" value="UniProtKB-SubCell"/>
</dbReference>
<feature type="active site" description="Charge relay system" evidence="8">
    <location>
        <position position="999"/>
    </location>
</feature>
<dbReference type="GO" id="GO:0006508">
    <property type="term" value="P:proteolysis"/>
    <property type="evidence" value="ECO:0007669"/>
    <property type="project" value="UniProtKB-UniRule"/>
</dbReference>
<evidence type="ECO:0000256" key="10">
    <source>
        <dbReference type="SAM" id="SignalP"/>
    </source>
</evidence>
<evidence type="ECO:0000256" key="9">
    <source>
        <dbReference type="PIRSR" id="PIRSR036421-3"/>
    </source>
</evidence>
<keyword evidence="10" id="KW-0732">Signal</keyword>
<sequence>MKKTYSILALLIFATSLHAQSDVYFASTPSLNPDGSEVIFAYEGDLWKVATAGGTASRITAMDGNESYPRVSPDGKWIAFSSEQYGNNDIYLMPYNGGKIKQLTFNSSNDQMETWAWDSKTIYFQSNRYNSRSAYSVTVDGGTPKRLFEHYFNWPHNLAIHPDGSIYFNESWESSNQVARKRYKGAFNPEIKSYNQKTGDFEVHTNYDGKDMWATIDRKGNVYFVSDEANEQYNLYALANGNKTQLTSFNTSIKTPQVNANGGKVVFERDYQLYVYDVASKKSEKLKISIFENSTLAKTTDFNTKGNISAFDISGDEKKMAFVSRGELFVSDISGKFIRQVSTNPKERVTEVKWLKDNKTLVYTQTVKGYTNLFSIDAADLQAKEKQLTQDDQSARNLELNKEKTHGVYFSGINEVRLLDLNTLKSETIAREELWGLYNPTPRFSPDGQYIAFTVRNDFEDDVYLYHILSKKLTNYTKTGVPETSPFWGPDGKYLYFVSDRTKPSYPFGMQNGRVYRVPLSRQEEAFKSDKLNEIFEKEKKNDSSKVAVSIDFDQDWLRSLERISPNFGAQSNPVVIKSGDKTHVIYSSNHDENQRSLWVTTIEPFERNKTEKIAGTGRVGGDIITVNKTHYLLNASSISKLNLTQNKISEIETDFTFRKSLRNEFDQMYDETWAGIEENFYNETFHGADWPKLRTQYAQFLPHVKSRDELRVLLNDLLGELNSSHMGFNSGGREERTYYETQSLNLGVLFSNENPYEIAKVVSEGPADYSNKNIRKGDIITSINGMEVDSQMNREYYLAQPSVDEEITLGIKRGKESLTVKVHPSSMGALRGNLYDEWIADNQSKVDKATNEQVAYVHMKNMSTGSLENFLIEMTSEGYNREGLILDLRYNTGGNVHDEVLKFLAQKPYLQWKFREGKLTTQANFGAGAKPMVLLINEQSLSDAEMTAAGFKELGLGKIIGTETYRWIIFTSSAGLVDGSSYRLPSWGCYTMDGKNLESEGVSPDILVNMDFKDRINGRDPQLDRAIEEVMKQLKN</sequence>
<reference evidence="12" key="1">
    <citation type="submission" date="2016-01" db="EMBL/GenBank/DDBJ databases">
        <title>Genome sequencing of Roseivirga ehrenbergii KMM 6017.</title>
        <authorList>
            <person name="Selvaratnam C."/>
            <person name="Thevarajoo S."/>
            <person name="Goh K.M."/>
            <person name="Ee R."/>
            <person name="Chan K.-G."/>
            <person name="Chong C.S."/>
        </authorList>
    </citation>
    <scope>NUCLEOTIDE SEQUENCE [LARGE SCALE GENOMIC DNA]</scope>
    <source>
        <strain evidence="12">KMM 6017</strain>
    </source>
</reference>
<accession>A0A150XRI2</accession>
<feature type="active site" description="Nucleophile" evidence="8">
    <location>
        <position position="943"/>
    </location>
</feature>
<dbReference type="Gene3D" id="2.130.10.10">
    <property type="entry name" value="YVTN repeat-like/Quinoprotein amine dehydrogenase"/>
    <property type="match status" value="1"/>
</dbReference>
<feature type="site" description="Transition state stabilizer; via amide nitrogen" evidence="9">
    <location>
        <position position="944"/>
    </location>
</feature>
<dbReference type="SUPFAM" id="SSF69304">
    <property type="entry name" value="Tricorn protease N-terminal domain"/>
    <property type="match status" value="1"/>
</dbReference>
<dbReference type="Gene3D" id="3.30.750.44">
    <property type="match status" value="1"/>
</dbReference>
<comment type="subcellular location">
    <subcellularLocation>
        <location evidence="1 7">Cytoplasm</location>
    </subcellularLocation>
</comment>
<dbReference type="GO" id="GO:0008236">
    <property type="term" value="F:serine-type peptidase activity"/>
    <property type="evidence" value="ECO:0007669"/>
    <property type="project" value="UniProtKB-UniRule"/>
</dbReference>
<evidence type="ECO:0000259" key="11">
    <source>
        <dbReference type="PROSITE" id="PS50106"/>
    </source>
</evidence>
<dbReference type="InterPro" id="IPR001478">
    <property type="entry name" value="PDZ"/>
</dbReference>
<dbReference type="Pfam" id="PF03572">
    <property type="entry name" value="Peptidase_S41"/>
    <property type="match status" value="1"/>
</dbReference>
<dbReference type="SMART" id="SM00228">
    <property type="entry name" value="PDZ"/>
    <property type="match status" value="1"/>
</dbReference>
<feature type="signal peptide" evidence="10">
    <location>
        <begin position="1"/>
        <end position="21"/>
    </location>
</feature>
<keyword evidence="4 7" id="KW-0645">Protease</keyword>
<gene>
    <name evidence="12" type="ORF">MB14_12225</name>
</gene>
<organism evidence="12 13">
    <name type="scientific">Roseivirga ehrenbergii (strain DSM 102268 / JCM 13514 / KCTC 12282 / NCIMB 14502 / KMM 6017)</name>
    <dbReference type="NCBI Taxonomy" id="279360"/>
    <lineage>
        <taxon>Bacteria</taxon>
        <taxon>Pseudomonadati</taxon>
        <taxon>Bacteroidota</taxon>
        <taxon>Cytophagia</taxon>
        <taxon>Cytophagales</taxon>
        <taxon>Roseivirgaceae</taxon>
        <taxon>Roseivirga</taxon>
    </lineage>
</organism>
<dbReference type="AlphaFoldDB" id="A0A150XRI2"/>
<dbReference type="PROSITE" id="PS50106">
    <property type="entry name" value="PDZ"/>
    <property type="match status" value="1"/>
</dbReference>
<dbReference type="STRING" id="279360.MB14_12225"/>
<dbReference type="CDD" id="cd07562">
    <property type="entry name" value="Peptidase_S41_TRI"/>
    <property type="match status" value="1"/>
</dbReference>
<evidence type="ECO:0000256" key="5">
    <source>
        <dbReference type="ARBA" id="ARBA00022801"/>
    </source>
</evidence>
<dbReference type="SUPFAM" id="SSF50156">
    <property type="entry name" value="PDZ domain-like"/>
    <property type="match status" value="1"/>
</dbReference>
<keyword evidence="5 7" id="KW-0378">Hydrolase</keyword>
<dbReference type="InterPro" id="IPR036034">
    <property type="entry name" value="PDZ_sf"/>
</dbReference>
<dbReference type="SMART" id="SM00245">
    <property type="entry name" value="TSPc"/>
    <property type="match status" value="1"/>
</dbReference>
<protein>
    <recommendedName>
        <fullName evidence="7">Tricorn protease homolog</fullName>
        <ecNumber evidence="7">3.4.21.-</ecNumber>
    </recommendedName>
</protein>
<evidence type="ECO:0000256" key="1">
    <source>
        <dbReference type="ARBA" id="ARBA00004496"/>
    </source>
</evidence>
<dbReference type="RefSeq" id="WP_062588197.1">
    <property type="nucleotide sequence ID" value="NZ_LQZQ01000002.1"/>
</dbReference>
<dbReference type="Pfam" id="PF13180">
    <property type="entry name" value="PDZ_2"/>
    <property type="match status" value="1"/>
</dbReference>
<comment type="function">
    <text evidence="7">Degrades oligopeptides.</text>
</comment>
<feature type="domain" description="PDZ" evidence="11">
    <location>
        <begin position="747"/>
        <end position="816"/>
    </location>
</feature>
<dbReference type="InterPro" id="IPR029045">
    <property type="entry name" value="ClpP/crotonase-like_dom_sf"/>
</dbReference>
<evidence type="ECO:0000256" key="8">
    <source>
        <dbReference type="PIRSR" id="PIRSR036421-1"/>
    </source>
</evidence>
<dbReference type="InterPro" id="IPR015943">
    <property type="entry name" value="WD40/YVTN_repeat-like_dom_sf"/>
</dbReference>
<evidence type="ECO:0000256" key="7">
    <source>
        <dbReference type="PIRNR" id="PIRNR036421"/>
    </source>
</evidence>
<name>A0A150XRI2_ROSEK</name>
<dbReference type="Pfam" id="PF14684">
    <property type="entry name" value="Tricorn_C1"/>
    <property type="match status" value="1"/>
</dbReference>
<dbReference type="InterPro" id="IPR005151">
    <property type="entry name" value="Tail-specific_protease"/>
</dbReference>
<evidence type="ECO:0000313" key="13">
    <source>
        <dbReference type="Proteomes" id="UP000075583"/>
    </source>
</evidence>
<dbReference type="Pfam" id="PF26549">
    <property type="entry name" value="Tricorn_N"/>
    <property type="match status" value="1"/>
</dbReference>
<dbReference type="PIRSF" id="PIRSF036421">
    <property type="entry name" value="Tricorn_protease"/>
    <property type="match status" value="1"/>
</dbReference>
<proteinExistence type="inferred from homology"/>
<evidence type="ECO:0000256" key="6">
    <source>
        <dbReference type="ARBA" id="ARBA00022825"/>
    </source>
</evidence>
<comment type="similarity">
    <text evidence="2 7">Belongs to the peptidase S41B family.</text>
</comment>
<dbReference type="InterPro" id="IPR012393">
    <property type="entry name" value="Tricorn_protease"/>
</dbReference>
<feature type="active site" description="Charge relay system" evidence="8">
    <location>
        <position position="726"/>
    </location>
</feature>
<dbReference type="Gene3D" id="3.90.226.10">
    <property type="entry name" value="2-enoyl-CoA Hydratase, Chain A, domain 1"/>
    <property type="match status" value="1"/>
</dbReference>
<dbReference type="EMBL" id="LQZQ01000002">
    <property type="protein sequence ID" value="KYG81359.1"/>
    <property type="molecule type" value="Genomic_DNA"/>
</dbReference>
<dbReference type="Proteomes" id="UP000075583">
    <property type="component" value="Unassembled WGS sequence"/>
</dbReference>
<dbReference type="SUPFAM" id="SSF82171">
    <property type="entry name" value="DPP6 N-terminal domain-like"/>
    <property type="match status" value="1"/>
</dbReference>